<organism evidence="2 3">
    <name type="scientific">Sorangium cellulosum</name>
    <name type="common">Polyangium cellulosum</name>
    <dbReference type="NCBI Taxonomy" id="56"/>
    <lineage>
        <taxon>Bacteria</taxon>
        <taxon>Pseudomonadati</taxon>
        <taxon>Myxococcota</taxon>
        <taxon>Polyangia</taxon>
        <taxon>Polyangiales</taxon>
        <taxon>Polyangiaceae</taxon>
        <taxon>Sorangium</taxon>
    </lineage>
</organism>
<dbReference type="InterPro" id="IPR036379">
    <property type="entry name" value="A-amylase_inhib_sf"/>
</dbReference>
<proteinExistence type="predicted"/>
<dbReference type="Gene3D" id="2.60.40.20">
    <property type="entry name" value="Alpha-amylase inhibitor"/>
    <property type="match status" value="1"/>
</dbReference>
<gene>
    <name evidence="2" type="ORF">SOCEGT47_028910</name>
</gene>
<dbReference type="OrthoDB" id="4316991at2"/>
<name>A0A4P2PZU8_SORCE</name>
<dbReference type="GO" id="GO:0015066">
    <property type="term" value="F:alpha-amylase inhibitor activity"/>
    <property type="evidence" value="ECO:0007669"/>
    <property type="project" value="InterPro"/>
</dbReference>
<dbReference type="Proteomes" id="UP000295781">
    <property type="component" value="Chromosome"/>
</dbReference>
<evidence type="ECO:0000313" key="2">
    <source>
        <dbReference type="EMBL" id="AUX22390.1"/>
    </source>
</evidence>
<accession>A0A4P2PZU8</accession>
<sequence>MNESLSTIISRGYRGARSGLLALGLVTGATACVAGAEIDEQSSEVIDEGAAIESQEQAARAAPERGDELGASASAAGPELQFASAPSCITTWVDDGSLTDTAYARNDCGSQQRIKILWAFDTDGPCTTVSPGGTIWSRRAYPARFDGVDSC</sequence>
<dbReference type="RefSeq" id="WP_129347561.1">
    <property type="nucleotide sequence ID" value="NZ_CP012670.1"/>
</dbReference>
<dbReference type="SUPFAM" id="SSF49498">
    <property type="entry name" value="alpha-Amylase inhibitor tendamistat"/>
    <property type="match status" value="1"/>
</dbReference>
<dbReference type="EMBL" id="CP012670">
    <property type="protein sequence ID" value="AUX22390.1"/>
    <property type="molecule type" value="Genomic_DNA"/>
</dbReference>
<feature type="region of interest" description="Disordered" evidence="1">
    <location>
        <begin position="49"/>
        <end position="75"/>
    </location>
</feature>
<dbReference type="AlphaFoldDB" id="A0A4P2PZU8"/>
<protein>
    <submittedName>
        <fullName evidence="2">Uncharacterized protein</fullName>
    </submittedName>
</protein>
<reference evidence="2 3" key="1">
    <citation type="submission" date="2015-09" db="EMBL/GenBank/DDBJ databases">
        <title>Sorangium comparison.</title>
        <authorList>
            <person name="Zaburannyi N."/>
            <person name="Bunk B."/>
            <person name="Overmann J."/>
            <person name="Mueller R."/>
        </authorList>
    </citation>
    <scope>NUCLEOTIDE SEQUENCE [LARGE SCALE GENOMIC DNA]</scope>
    <source>
        <strain evidence="2 3">So ceGT47</strain>
    </source>
</reference>
<evidence type="ECO:0000313" key="3">
    <source>
        <dbReference type="Proteomes" id="UP000295781"/>
    </source>
</evidence>
<evidence type="ECO:0000256" key="1">
    <source>
        <dbReference type="SAM" id="MobiDB-lite"/>
    </source>
</evidence>